<organism evidence="2 3">
    <name type="scientific">Natrinema salaciae</name>
    <dbReference type="NCBI Taxonomy" id="1186196"/>
    <lineage>
        <taxon>Archaea</taxon>
        <taxon>Methanobacteriati</taxon>
        <taxon>Methanobacteriota</taxon>
        <taxon>Stenosarchaea group</taxon>
        <taxon>Halobacteria</taxon>
        <taxon>Halobacteriales</taxon>
        <taxon>Natrialbaceae</taxon>
        <taxon>Natrinema</taxon>
    </lineage>
</organism>
<proteinExistence type="predicted"/>
<gene>
    <name evidence="2" type="ORF">SAMN04489841_2043</name>
</gene>
<evidence type="ECO:0000313" key="2">
    <source>
        <dbReference type="EMBL" id="SEQ55474.1"/>
    </source>
</evidence>
<accession>A0A1H9GZJ5</accession>
<sequence length="278" mass="28168">MQSNVSRRRLLTGGSLGVLASLAGCLATGRGETETVTETYETDGVGAVSLSTESGSITVEGGQGDAVEVRGHKAAPTEDTLESVTIETSRDGDRLVVEGRQGDEPPFLFGPDPKLDLEVTIPAGVRLARAATTNGDIDVREVTGELAAETTNGDIDVRGVDGGLVAESTNGSIRATGVSGDVHAETTNGSIDVTLADGDSDGDLFAESTNGDVTVLAPDSLDAIVSAATTNGDVSVEGIDGVNVSSDDSVDVTLGDGTRSVRVETTNGDVTVRSESDG</sequence>
<keyword evidence="3" id="KW-1185">Reference proteome</keyword>
<name>A0A1H9GZJ5_9EURY</name>
<dbReference type="Pfam" id="PF13349">
    <property type="entry name" value="DUF4097"/>
    <property type="match status" value="1"/>
</dbReference>
<evidence type="ECO:0000313" key="3">
    <source>
        <dbReference type="Proteomes" id="UP000199114"/>
    </source>
</evidence>
<dbReference type="OrthoDB" id="188273at2157"/>
<dbReference type="Proteomes" id="UP000199114">
    <property type="component" value="Unassembled WGS sequence"/>
</dbReference>
<dbReference type="RefSeq" id="WP_090617079.1">
    <property type="nucleotide sequence ID" value="NZ_FOFD01000002.1"/>
</dbReference>
<dbReference type="PROSITE" id="PS51257">
    <property type="entry name" value="PROKAR_LIPOPROTEIN"/>
    <property type="match status" value="1"/>
</dbReference>
<reference evidence="3" key="1">
    <citation type="submission" date="2016-10" db="EMBL/GenBank/DDBJ databases">
        <authorList>
            <person name="Varghese N."/>
            <person name="Submissions S."/>
        </authorList>
    </citation>
    <scope>NUCLEOTIDE SEQUENCE [LARGE SCALE GENOMIC DNA]</scope>
    <source>
        <strain evidence="3">DSM 25055</strain>
    </source>
</reference>
<feature type="domain" description="DUF4097" evidence="1">
    <location>
        <begin position="167"/>
        <end position="273"/>
    </location>
</feature>
<dbReference type="AlphaFoldDB" id="A0A1H9GZJ5"/>
<dbReference type="EMBL" id="FOFD01000002">
    <property type="protein sequence ID" value="SEQ55474.1"/>
    <property type="molecule type" value="Genomic_DNA"/>
</dbReference>
<evidence type="ECO:0000259" key="1">
    <source>
        <dbReference type="Pfam" id="PF13349"/>
    </source>
</evidence>
<dbReference type="STRING" id="1186196.SAMN04489841_2043"/>
<dbReference type="InterPro" id="IPR025164">
    <property type="entry name" value="Toastrack_DUF4097"/>
</dbReference>
<protein>
    <submittedName>
        <fullName evidence="2">Putative adhesin</fullName>
    </submittedName>
</protein>